<proteinExistence type="predicted"/>
<accession>A0A066XTN7</accession>
<name>A0A066XTN7_COLSU</name>
<gene>
    <name evidence="1" type="ORF">CSUB01_09893</name>
</gene>
<evidence type="ECO:0000313" key="1">
    <source>
        <dbReference type="EMBL" id="KDN69335.1"/>
    </source>
</evidence>
<dbReference type="EMBL" id="JMSE01000527">
    <property type="protein sequence ID" value="KDN69335.1"/>
    <property type="molecule type" value="Genomic_DNA"/>
</dbReference>
<dbReference type="Proteomes" id="UP000027238">
    <property type="component" value="Unassembled WGS sequence"/>
</dbReference>
<dbReference type="AlphaFoldDB" id="A0A066XTN7"/>
<keyword evidence="2" id="KW-1185">Reference proteome</keyword>
<comment type="caution">
    <text evidence="1">The sequence shown here is derived from an EMBL/GenBank/DDBJ whole genome shotgun (WGS) entry which is preliminary data.</text>
</comment>
<protein>
    <submittedName>
        <fullName evidence="1">Uncharacterized protein</fullName>
    </submittedName>
</protein>
<dbReference type="HOGENOM" id="CLU_1147131_0_0_1"/>
<sequence length="242" mass="26227">MAAKQPQDKPSHDEALTGIANRLRDYGTRTPLLLQKRQERWTAQLRSRGKDGKLPIPVNLSATQLGELSPVGGDVMTWQALIEAVKDADAGNNIWPSIWAVPRETMAAIINGTAKLMTVKNGKYYYDDKTAIFIHVDQAVLEAVRLSGEHGADTLEILHTDNVPNIYDWAQKEATDGSKGCHKWVLTSVDEAQKEDAWGGRVGKLAASGCGGVVRRGDNDEIQFVSAGERAGGSPSNPVALD</sequence>
<reference evidence="2" key="1">
    <citation type="journal article" date="2014" name="Genome Announc.">
        <title>Draft genome sequence of Colletotrichum sublineola, a destructive pathogen of cultivated sorghum.</title>
        <authorList>
            <person name="Baroncelli R."/>
            <person name="Sanz-Martin J.M."/>
            <person name="Rech G.E."/>
            <person name="Sukno S.A."/>
            <person name="Thon M.R."/>
        </authorList>
    </citation>
    <scope>NUCLEOTIDE SEQUENCE [LARGE SCALE GENOMIC DNA]</scope>
    <source>
        <strain evidence="2">TX430BB</strain>
    </source>
</reference>
<evidence type="ECO:0000313" key="2">
    <source>
        <dbReference type="Proteomes" id="UP000027238"/>
    </source>
</evidence>
<organism evidence="1 2">
    <name type="scientific">Colletotrichum sublineola</name>
    <name type="common">Sorghum anthracnose fungus</name>
    <dbReference type="NCBI Taxonomy" id="1173701"/>
    <lineage>
        <taxon>Eukaryota</taxon>
        <taxon>Fungi</taxon>
        <taxon>Dikarya</taxon>
        <taxon>Ascomycota</taxon>
        <taxon>Pezizomycotina</taxon>
        <taxon>Sordariomycetes</taxon>
        <taxon>Hypocreomycetidae</taxon>
        <taxon>Glomerellales</taxon>
        <taxon>Glomerellaceae</taxon>
        <taxon>Colletotrichum</taxon>
        <taxon>Colletotrichum graminicola species complex</taxon>
    </lineage>
</organism>